<dbReference type="AlphaFoldDB" id="A0A1R1PYT3"/>
<dbReference type="SMART" id="SM00220">
    <property type="entry name" value="S_TKc"/>
    <property type="match status" value="1"/>
</dbReference>
<evidence type="ECO:0000313" key="9">
    <source>
        <dbReference type="Proteomes" id="UP000188320"/>
    </source>
</evidence>
<dbReference type="EMBL" id="LSSK01000018">
    <property type="protein sequence ID" value="OMH86089.1"/>
    <property type="molecule type" value="Genomic_DNA"/>
</dbReference>
<keyword evidence="3" id="KW-0547">Nucleotide-binding</keyword>
<evidence type="ECO:0000313" key="8">
    <source>
        <dbReference type="EMBL" id="OMH86089.1"/>
    </source>
</evidence>
<proteinExistence type="predicted"/>
<feature type="region of interest" description="Disordered" evidence="6">
    <location>
        <begin position="258"/>
        <end position="286"/>
    </location>
</feature>
<dbReference type="PANTHER" id="PTHR24345">
    <property type="entry name" value="SERINE/THREONINE-PROTEIN KINASE PLK"/>
    <property type="match status" value="1"/>
</dbReference>
<evidence type="ECO:0000256" key="2">
    <source>
        <dbReference type="ARBA" id="ARBA00022679"/>
    </source>
</evidence>
<dbReference type="InterPro" id="IPR000719">
    <property type="entry name" value="Prot_kinase_dom"/>
</dbReference>
<dbReference type="GO" id="GO:0005524">
    <property type="term" value="F:ATP binding"/>
    <property type="evidence" value="ECO:0007669"/>
    <property type="project" value="UniProtKB-KW"/>
</dbReference>
<dbReference type="OrthoDB" id="6513151at2759"/>
<keyword evidence="2" id="KW-0808">Transferase</keyword>
<evidence type="ECO:0000256" key="5">
    <source>
        <dbReference type="ARBA" id="ARBA00022840"/>
    </source>
</evidence>
<dbReference type="Proteomes" id="UP000188320">
    <property type="component" value="Unassembled WGS sequence"/>
</dbReference>
<dbReference type="SUPFAM" id="SSF56112">
    <property type="entry name" value="Protein kinase-like (PK-like)"/>
    <property type="match status" value="1"/>
</dbReference>
<protein>
    <submittedName>
        <fullName evidence="8">Serine/threonine-protein kinase oca2</fullName>
    </submittedName>
</protein>
<keyword evidence="1" id="KW-0723">Serine/threonine-protein kinase</keyword>
<name>A0A1R1PYT3_ZANCU</name>
<comment type="caution">
    <text evidence="8">The sequence shown here is derived from an EMBL/GenBank/DDBJ whole genome shotgun (WGS) entry which is preliminary data.</text>
</comment>
<keyword evidence="9" id="KW-1185">Reference proteome</keyword>
<feature type="compositionally biased region" description="Low complexity" evidence="6">
    <location>
        <begin position="259"/>
        <end position="280"/>
    </location>
</feature>
<keyword evidence="4 8" id="KW-0418">Kinase</keyword>
<dbReference type="PANTHER" id="PTHR24345:SF0">
    <property type="entry name" value="CELL CYCLE SERINE_THREONINE-PROTEIN KINASE CDC5_MSD2"/>
    <property type="match status" value="1"/>
</dbReference>
<evidence type="ECO:0000256" key="3">
    <source>
        <dbReference type="ARBA" id="ARBA00022741"/>
    </source>
</evidence>
<dbReference type="InterPro" id="IPR011009">
    <property type="entry name" value="Kinase-like_dom_sf"/>
</dbReference>
<dbReference type="Gene3D" id="1.10.510.10">
    <property type="entry name" value="Transferase(Phosphotransferase) domain 1"/>
    <property type="match status" value="1"/>
</dbReference>
<keyword evidence="5" id="KW-0067">ATP-binding</keyword>
<sequence>MGGQEREKKIKEEGVGVRGLGRSISLGNKIQTLFTKKAKEAGAVISTDTQKLKHIIDRVQADERKYSIGYKSPIVGPANMKDLKVENHEVESKEVDSNEEEHAEKYEAERYYKPEKKESLIVVDKLSLPFATKKGLRYGATVKDEEAIPEIEEPKDLPETEATTATGSDGIMHVSSRESVEEVIQPEPGSALDLEISRQKKEQKEMQERLNSIVEVKDKKQMLMDMGSLMNARDREAENDVLSKVVNDNKVAEEVKVVQTQTQTQPQTQPQPQLQPQLQTKSTAGTTLQRAATTTAKMLSKHEFNLNKYGRTTKVIGKGTGGTVRLLQGAAVDQRPPSLRNVTNTSQADGSENHCYSPAAQKLFAVKEFRRRRADETPRAYMKKVTSEFCIGSSLHHENVIETLDLIFEGERVYEIMEYCPYDLFKFVAIGDLALDESLCLFKQLCRGVEYIHNLGIAHRDLKLENVLLSEEGIVKLIDFGCATVFKAPFQKQPNKVLGIYGSDPYIAPEVFNKTVPYNAEASDNWSIGIIYLCMFMLKFPWKIADASLDKNYATFIKNWPHGRDRLFNQLPTKLDDDARPWVTGLVDLDPENRPHLKDMMEANWLKNIDICVPGKKATSHTHSFLNK</sequence>
<dbReference type="InterPro" id="IPR008271">
    <property type="entry name" value="Ser/Thr_kinase_AS"/>
</dbReference>
<dbReference type="GO" id="GO:0004674">
    <property type="term" value="F:protein serine/threonine kinase activity"/>
    <property type="evidence" value="ECO:0007669"/>
    <property type="project" value="UniProtKB-KW"/>
</dbReference>
<dbReference type="PROSITE" id="PS00108">
    <property type="entry name" value="PROTEIN_KINASE_ST"/>
    <property type="match status" value="1"/>
</dbReference>
<organism evidence="8 9">
    <name type="scientific">Zancudomyces culisetae</name>
    <name type="common">Gut fungus</name>
    <name type="synonym">Smittium culisetae</name>
    <dbReference type="NCBI Taxonomy" id="1213189"/>
    <lineage>
        <taxon>Eukaryota</taxon>
        <taxon>Fungi</taxon>
        <taxon>Fungi incertae sedis</taxon>
        <taxon>Zoopagomycota</taxon>
        <taxon>Kickxellomycotina</taxon>
        <taxon>Harpellomycetes</taxon>
        <taxon>Harpellales</taxon>
        <taxon>Legeriomycetaceae</taxon>
        <taxon>Zancudomyces</taxon>
    </lineage>
</organism>
<feature type="region of interest" description="Disordered" evidence="6">
    <location>
        <begin position="89"/>
        <end position="109"/>
    </location>
</feature>
<evidence type="ECO:0000256" key="4">
    <source>
        <dbReference type="ARBA" id="ARBA00022777"/>
    </source>
</evidence>
<evidence type="ECO:0000256" key="1">
    <source>
        <dbReference type="ARBA" id="ARBA00022527"/>
    </source>
</evidence>
<accession>A0A1R1PYT3</accession>
<evidence type="ECO:0000256" key="6">
    <source>
        <dbReference type="SAM" id="MobiDB-lite"/>
    </source>
</evidence>
<dbReference type="GO" id="GO:0005634">
    <property type="term" value="C:nucleus"/>
    <property type="evidence" value="ECO:0007669"/>
    <property type="project" value="TreeGrafter"/>
</dbReference>
<feature type="domain" description="Protein kinase" evidence="7">
    <location>
        <begin position="310"/>
        <end position="606"/>
    </location>
</feature>
<dbReference type="Pfam" id="PF00069">
    <property type="entry name" value="Pkinase"/>
    <property type="match status" value="1"/>
</dbReference>
<dbReference type="PROSITE" id="PS50011">
    <property type="entry name" value="PROTEIN_KINASE_DOM"/>
    <property type="match status" value="1"/>
</dbReference>
<evidence type="ECO:0000259" key="7">
    <source>
        <dbReference type="PROSITE" id="PS50011"/>
    </source>
</evidence>
<reference evidence="9" key="1">
    <citation type="submission" date="2017-01" db="EMBL/GenBank/DDBJ databases">
        <authorList>
            <person name="Wang Y."/>
            <person name="White M."/>
            <person name="Kvist S."/>
            <person name="Moncalvo J.-M."/>
        </authorList>
    </citation>
    <scope>NUCLEOTIDE SEQUENCE [LARGE SCALE GENOMIC DNA]</scope>
    <source>
        <strain evidence="9">COL-18-3</strain>
    </source>
</reference>
<gene>
    <name evidence="8" type="ORF">AX774_g367</name>
</gene>